<keyword evidence="1" id="KW-0663">Pyridoxal phosphate</keyword>
<dbReference type="CDD" id="cd00609">
    <property type="entry name" value="AAT_like"/>
    <property type="match status" value="1"/>
</dbReference>
<dbReference type="PANTHER" id="PTHR43795:SF39">
    <property type="entry name" value="AMINOTRANSFERASE CLASS I_CLASSII DOMAIN-CONTAINING PROTEIN"/>
    <property type="match status" value="1"/>
</dbReference>
<dbReference type="InterPro" id="IPR015424">
    <property type="entry name" value="PyrdxlP-dep_Trfase"/>
</dbReference>
<evidence type="ECO:0000313" key="4">
    <source>
        <dbReference type="Proteomes" id="UP001595075"/>
    </source>
</evidence>
<feature type="domain" description="Aminotransferase class I/classII large" evidence="2">
    <location>
        <begin position="47"/>
        <end position="440"/>
    </location>
</feature>
<evidence type="ECO:0000259" key="2">
    <source>
        <dbReference type="Pfam" id="PF00155"/>
    </source>
</evidence>
<protein>
    <recommendedName>
        <fullName evidence="2">Aminotransferase class I/classII large domain-containing protein</fullName>
    </recommendedName>
</protein>
<gene>
    <name evidence="3" type="ORF">VTL71DRAFT_16413</name>
</gene>
<reference evidence="3 4" key="1">
    <citation type="journal article" date="2024" name="Commun. Biol.">
        <title>Comparative genomic analysis of thermophilic fungi reveals convergent evolutionary adaptations and gene losses.</title>
        <authorList>
            <person name="Steindorff A.S."/>
            <person name="Aguilar-Pontes M.V."/>
            <person name="Robinson A.J."/>
            <person name="Andreopoulos B."/>
            <person name="LaButti K."/>
            <person name="Kuo A."/>
            <person name="Mondo S."/>
            <person name="Riley R."/>
            <person name="Otillar R."/>
            <person name="Haridas S."/>
            <person name="Lipzen A."/>
            <person name="Grimwood J."/>
            <person name="Schmutz J."/>
            <person name="Clum A."/>
            <person name="Reid I.D."/>
            <person name="Moisan M.C."/>
            <person name="Butler G."/>
            <person name="Nguyen T.T.M."/>
            <person name="Dewar K."/>
            <person name="Conant G."/>
            <person name="Drula E."/>
            <person name="Henrissat B."/>
            <person name="Hansel C."/>
            <person name="Singer S."/>
            <person name="Hutchinson M.I."/>
            <person name="de Vries R.P."/>
            <person name="Natvig D.O."/>
            <person name="Powell A.J."/>
            <person name="Tsang A."/>
            <person name="Grigoriev I.V."/>
        </authorList>
    </citation>
    <scope>NUCLEOTIDE SEQUENCE [LARGE SCALE GENOMIC DNA]</scope>
    <source>
        <strain evidence="3 4">CBS 494.80</strain>
    </source>
</reference>
<evidence type="ECO:0000256" key="1">
    <source>
        <dbReference type="ARBA" id="ARBA00022898"/>
    </source>
</evidence>
<dbReference type="Gene3D" id="3.40.640.10">
    <property type="entry name" value="Type I PLP-dependent aspartate aminotransferase-like (Major domain)"/>
    <property type="match status" value="1"/>
</dbReference>
<dbReference type="InterPro" id="IPR015421">
    <property type="entry name" value="PyrdxlP-dep_Trfase_major"/>
</dbReference>
<dbReference type="InterPro" id="IPR050478">
    <property type="entry name" value="Ethylene_sulfur-biosynth"/>
</dbReference>
<dbReference type="SUPFAM" id="SSF53383">
    <property type="entry name" value="PLP-dependent transferases"/>
    <property type="match status" value="1"/>
</dbReference>
<proteinExistence type="predicted"/>
<dbReference type="EMBL" id="JAZHXI010000009">
    <property type="protein sequence ID" value="KAL2068315.1"/>
    <property type="molecule type" value="Genomic_DNA"/>
</dbReference>
<dbReference type="Pfam" id="PF00155">
    <property type="entry name" value="Aminotran_1_2"/>
    <property type="match status" value="1"/>
</dbReference>
<dbReference type="PANTHER" id="PTHR43795">
    <property type="entry name" value="BIFUNCTIONAL ASPARTATE AMINOTRANSFERASE AND GLUTAMATE/ASPARTATE-PREPHENATE AMINOTRANSFERASE-RELATED"/>
    <property type="match status" value="1"/>
</dbReference>
<organism evidence="3 4">
    <name type="scientific">Oculimacula yallundae</name>
    <dbReference type="NCBI Taxonomy" id="86028"/>
    <lineage>
        <taxon>Eukaryota</taxon>
        <taxon>Fungi</taxon>
        <taxon>Dikarya</taxon>
        <taxon>Ascomycota</taxon>
        <taxon>Pezizomycotina</taxon>
        <taxon>Leotiomycetes</taxon>
        <taxon>Helotiales</taxon>
        <taxon>Ploettnerulaceae</taxon>
        <taxon>Oculimacula</taxon>
    </lineage>
</organism>
<dbReference type="InterPro" id="IPR004839">
    <property type="entry name" value="Aminotransferase_I/II_large"/>
</dbReference>
<keyword evidence="4" id="KW-1185">Reference proteome</keyword>
<dbReference type="InterPro" id="IPR015422">
    <property type="entry name" value="PyrdxlP-dep_Trfase_small"/>
</dbReference>
<dbReference type="PRINTS" id="PR00753">
    <property type="entry name" value="ACCSYNTHASE"/>
</dbReference>
<name>A0ABR4CEE3_9HELO</name>
<evidence type="ECO:0000313" key="3">
    <source>
        <dbReference type="EMBL" id="KAL2068315.1"/>
    </source>
</evidence>
<comment type="caution">
    <text evidence="3">The sequence shown here is derived from an EMBL/GenBank/DDBJ whole genome shotgun (WGS) entry which is preliminary data.</text>
</comment>
<dbReference type="Proteomes" id="UP001595075">
    <property type="component" value="Unassembled WGS sequence"/>
</dbReference>
<dbReference type="Gene3D" id="3.90.1150.10">
    <property type="entry name" value="Aspartate Aminotransferase, domain 1"/>
    <property type="match status" value="1"/>
</dbReference>
<accession>A0ABR4CEE3</accession>
<sequence>MDNVKSAAAKYHLSRRGATNFSAGNHWAPIERALANAWNGEENPDGIINLGIAENSLMHEEVSSYLENNFQVTPKKHLTYGTGPLGSLRLRTALSSIFTTHFKSLSSIPPSNILPFASISALTDALTWSICEEGEGILLPQPLYAGFRVDIPRRSRGVIVPVSFYGIEGAGDGSLNDVFDAHVNEIAFERALKKSESHGVKIKAVVLTNPHNPLGKCYPVDTLRAVATFCGKHGLHLICDEIYALSIFKNPEYPRAETFTSILAVDLEGLIEREMVHVMYGPSKDFGANGLRLGALCSWNEGVLGAVASLAVFSWSPYVLQDLWAKLLEDTQFLNTFITTNQRRLSENYVLATSILSSNGIKFIEGSNAGLFIWIDLREYFQGLGTADEKAVKEKEVVKRCEEKGLFIGYGSNFFTGEIGWFRITFTMREEVLRVGLKRLVSISGDLKKEKVEARR</sequence>